<dbReference type="SUPFAM" id="SSF50630">
    <property type="entry name" value="Acid proteases"/>
    <property type="match status" value="1"/>
</dbReference>
<evidence type="ECO:0000256" key="1">
    <source>
        <dbReference type="SAM" id="Phobius"/>
    </source>
</evidence>
<dbReference type="InterPro" id="IPR001969">
    <property type="entry name" value="Aspartic_peptidase_AS"/>
</dbReference>
<protein>
    <submittedName>
        <fullName evidence="2">TIGR02281 family clan AA aspartic protease</fullName>
        <ecNumber evidence="2">3.4.23.-</ecNumber>
    </submittedName>
</protein>
<dbReference type="InterPro" id="IPR021109">
    <property type="entry name" value="Peptidase_aspartic_dom_sf"/>
</dbReference>
<dbReference type="EMBL" id="WTYZ01000001">
    <property type="protein sequence ID" value="MXO84022.1"/>
    <property type="molecule type" value="Genomic_DNA"/>
</dbReference>
<organism evidence="2 3">
    <name type="scientific">Pontixanthobacter aestiaquae</name>
    <dbReference type="NCBI Taxonomy" id="1509367"/>
    <lineage>
        <taxon>Bacteria</taxon>
        <taxon>Pseudomonadati</taxon>
        <taxon>Pseudomonadota</taxon>
        <taxon>Alphaproteobacteria</taxon>
        <taxon>Sphingomonadales</taxon>
        <taxon>Erythrobacteraceae</taxon>
        <taxon>Pontixanthobacter</taxon>
    </lineage>
</organism>
<dbReference type="EC" id="3.4.23.-" evidence="2"/>
<dbReference type="Proteomes" id="UP000460290">
    <property type="component" value="Unassembled WGS sequence"/>
</dbReference>
<dbReference type="RefSeq" id="WP_160614310.1">
    <property type="nucleotide sequence ID" value="NZ_JAUFQM010000001.1"/>
</dbReference>
<dbReference type="OrthoDB" id="7595324at2"/>
<proteinExistence type="predicted"/>
<keyword evidence="1" id="KW-0472">Membrane</keyword>
<keyword evidence="1" id="KW-1133">Transmembrane helix</keyword>
<dbReference type="InterPro" id="IPR011969">
    <property type="entry name" value="Clan_AA_Asp_peptidase_C"/>
</dbReference>
<sequence>MDSPGVLADIWSSAAAVLSEVPRSGLLMATLAALIAGWIGAIMVRRDLPLGGLVRVTSTLALTGIVVAIVLQMVRFDPRIDLALPTMGLPEQVVEGGETRIPLAPDGHYWLVAQVNGEPVRFMVDTGATLTAVSSKVADRVGMKPRAGGLPVQLSTANGTASAYVATMDELRFGNVAARGLDVIIAPNLGDTSVIGMNLLSRLKGWRVEDGVMILTPNNPQPPLEILAE</sequence>
<reference evidence="2 3" key="1">
    <citation type="submission" date="2019-12" db="EMBL/GenBank/DDBJ databases">
        <title>Genomic-based taxomic classification of the family Erythrobacteraceae.</title>
        <authorList>
            <person name="Xu L."/>
        </authorList>
    </citation>
    <scope>NUCLEOTIDE SEQUENCE [LARGE SCALE GENOMIC DNA]</scope>
    <source>
        <strain evidence="2 3">KCTC 42006</strain>
    </source>
</reference>
<dbReference type="AlphaFoldDB" id="A0A844Z9M6"/>
<dbReference type="Pfam" id="PF13975">
    <property type="entry name" value="gag-asp_proteas"/>
    <property type="match status" value="1"/>
</dbReference>
<evidence type="ECO:0000313" key="3">
    <source>
        <dbReference type="Proteomes" id="UP000460290"/>
    </source>
</evidence>
<feature type="transmembrane region" description="Helical" evidence="1">
    <location>
        <begin position="56"/>
        <end position="74"/>
    </location>
</feature>
<dbReference type="Gene3D" id="2.40.70.10">
    <property type="entry name" value="Acid Proteases"/>
    <property type="match status" value="1"/>
</dbReference>
<keyword evidence="3" id="KW-1185">Reference proteome</keyword>
<keyword evidence="1" id="KW-0812">Transmembrane</keyword>
<keyword evidence="2" id="KW-0645">Protease</keyword>
<dbReference type="GO" id="GO:0006508">
    <property type="term" value="P:proteolysis"/>
    <property type="evidence" value="ECO:0007669"/>
    <property type="project" value="UniProtKB-KW"/>
</dbReference>
<dbReference type="GO" id="GO:0004190">
    <property type="term" value="F:aspartic-type endopeptidase activity"/>
    <property type="evidence" value="ECO:0007669"/>
    <property type="project" value="InterPro"/>
</dbReference>
<dbReference type="PROSITE" id="PS00141">
    <property type="entry name" value="ASP_PROTEASE"/>
    <property type="match status" value="1"/>
</dbReference>
<dbReference type="NCBIfam" id="TIGR02281">
    <property type="entry name" value="clan_AA_DTGA"/>
    <property type="match status" value="1"/>
</dbReference>
<feature type="transmembrane region" description="Helical" evidence="1">
    <location>
        <begin position="26"/>
        <end position="44"/>
    </location>
</feature>
<keyword evidence="2" id="KW-0378">Hydrolase</keyword>
<name>A0A844Z9M6_9SPHN</name>
<dbReference type="InterPro" id="IPR034122">
    <property type="entry name" value="Retropepsin-like_bacterial"/>
</dbReference>
<evidence type="ECO:0000313" key="2">
    <source>
        <dbReference type="EMBL" id="MXO84022.1"/>
    </source>
</evidence>
<gene>
    <name evidence="2" type="ORF">GRI35_11660</name>
</gene>
<accession>A0A844Z9M6</accession>
<comment type="caution">
    <text evidence="2">The sequence shown here is derived from an EMBL/GenBank/DDBJ whole genome shotgun (WGS) entry which is preliminary data.</text>
</comment>
<dbReference type="CDD" id="cd05483">
    <property type="entry name" value="retropepsin_like_bacteria"/>
    <property type="match status" value="1"/>
</dbReference>